<evidence type="ECO:0000256" key="1">
    <source>
        <dbReference type="SAM" id="MobiDB-lite"/>
    </source>
</evidence>
<proteinExistence type="predicted"/>
<dbReference type="EMBL" id="JAQJZL010000006">
    <property type="protein sequence ID" value="KAJ6039168.1"/>
    <property type="molecule type" value="Genomic_DNA"/>
</dbReference>
<reference evidence="2" key="1">
    <citation type="journal article" date="2023" name="IMA Fungus">
        <title>Comparative genomic study of the Penicillium genus elucidates a diverse pangenome and 15 lateral gene transfer events.</title>
        <authorList>
            <person name="Petersen C."/>
            <person name="Sorensen T."/>
            <person name="Nielsen M.R."/>
            <person name="Sondergaard T.E."/>
            <person name="Sorensen J.L."/>
            <person name="Fitzpatrick D.A."/>
            <person name="Frisvad J.C."/>
            <person name="Nielsen K.L."/>
        </authorList>
    </citation>
    <scope>NUCLEOTIDE SEQUENCE</scope>
    <source>
        <strain evidence="2">IBT 15450</strain>
    </source>
</reference>
<feature type="region of interest" description="Disordered" evidence="1">
    <location>
        <begin position="1"/>
        <end position="32"/>
    </location>
</feature>
<comment type="caution">
    <text evidence="2">The sequence shown here is derived from an EMBL/GenBank/DDBJ whole genome shotgun (WGS) entry which is preliminary data.</text>
</comment>
<sequence>MSLKEALKSQISPGTQENSPNNAPQLLPYREQTQPWWFQPAPQHYGSNVDFNADPTRRPYSSHFQQVVPEQFQQFAPKQHLQQIIPQQHQQPFPYQYQAGPFAMPSANSRSLDDEKRKLPGCKFDGGGGSLRIRTH</sequence>
<feature type="region of interest" description="Disordered" evidence="1">
    <location>
        <begin position="96"/>
        <end position="136"/>
    </location>
</feature>
<feature type="compositionally biased region" description="Polar residues" evidence="1">
    <location>
        <begin position="9"/>
        <end position="24"/>
    </location>
</feature>
<organism evidence="2 3">
    <name type="scientific">Penicillium canescens</name>
    <dbReference type="NCBI Taxonomy" id="5083"/>
    <lineage>
        <taxon>Eukaryota</taxon>
        <taxon>Fungi</taxon>
        <taxon>Dikarya</taxon>
        <taxon>Ascomycota</taxon>
        <taxon>Pezizomycotina</taxon>
        <taxon>Eurotiomycetes</taxon>
        <taxon>Eurotiomycetidae</taxon>
        <taxon>Eurotiales</taxon>
        <taxon>Aspergillaceae</taxon>
        <taxon>Penicillium</taxon>
    </lineage>
</organism>
<protein>
    <submittedName>
        <fullName evidence="2">Uncharacterized protein</fullName>
    </submittedName>
</protein>
<keyword evidence="3" id="KW-1185">Reference proteome</keyword>
<evidence type="ECO:0000313" key="3">
    <source>
        <dbReference type="Proteomes" id="UP001219568"/>
    </source>
</evidence>
<gene>
    <name evidence="2" type="ORF">N7460_007200</name>
</gene>
<name>A0AAD6IBD7_PENCN</name>
<dbReference type="AlphaFoldDB" id="A0AAD6IBD7"/>
<dbReference type="Proteomes" id="UP001219568">
    <property type="component" value="Unassembled WGS sequence"/>
</dbReference>
<evidence type="ECO:0000313" key="2">
    <source>
        <dbReference type="EMBL" id="KAJ6039168.1"/>
    </source>
</evidence>
<reference evidence="2" key="2">
    <citation type="submission" date="2023-01" db="EMBL/GenBank/DDBJ databases">
        <authorList>
            <person name="Petersen C."/>
        </authorList>
    </citation>
    <scope>NUCLEOTIDE SEQUENCE</scope>
    <source>
        <strain evidence="2">IBT 15450</strain>
    </source>
</reference>
<accession>A0AAD6IBD7</accession>